<comment type="caution">
    <text evidence="1">The sequence shown here is derived from an EMBL/GenBank/DDBJ whole genome shotgun (WGS) entry which is preliminary data.</text>
</comment>
<organism evidence="1">
    <name type="scientific">Fusobacterium nucleatum</name>
    <dbReference type="NCBI Taxonomy" id="851"/>
    <lineage>
        <taxon>Bacteria</taxon>
        <taxon>Fusobacteriati</taxon>
        <taxon>Fusobacteriota</taxon>
        <taxon>Fusobacteriia</taxon>
        <taxon>Fusobacteriales</taxon>
        <taxon>Fusobacteriaceae</taxon>
        <taxon>Fusobacterium</taxon>
    </lineage>
</organism>
<sequence>MNKKNTKKFIKRMINNNITILPCKFTYVIFDNGEFPMFMTRKPFGLGKNMVLKQFVRGKITGKVKSLKRFKLDKCEGWTMLVAVESTDRDDCLELGEI</sequence>
<proteinExistence type="predicted"/>
<dbReference type="EMBL" id="QKOC01000006">
    <property type="protein sequence ID" value="PZA04542.1"/>
    <property type="molecule type" value="Genomic_DNA"/>
</dbReference>
<protein>
    <submittedName>
        <fullName evidence="1">Uncharacterized protein</fullName>
    </submittedName>
</protein>
<dbReference type="AlphaFoldDB" id="A0A323TVF6"/>
<gene>
    <name evidence="1" type="ORF">DNF10_05560</name>
</gene>
<evidence type="ECO:0000313" key="1">
    <source>
        <dbReference type="EMBL" id="PZA04542.1"/>
    </source>
</evidence>
<accession>A0A323TVF6</accession>
<reference evidence="1" key="1">
    <citation type="submission" date="2018-06" db="EMBL/GenBank/DDBJ databases">
        <title>Sequence of the Fusobacterium nucleatum str. 12230 genome.</title>
        <authorList>
            <person name="Navarre W."/>
        </authorList>
    </citation>
    <scope>NUCLEOTIDE SEQUENCE [LARGE SCALE GENOMIC DNA]</scope>
    <source>
        <strain evidence="1">12230</strain>
    </source>
</reference>
<name>A0A323TVF6_FUSNU</name>